<keyword evidence="3" id="KW-1185">Reference proteome</keyword>
<dbReference type="Proteomes" id="UP001277761">
    <property type="component" value="Unassembled WGS sequence"/>
</dbReference>
<reference evidence="2 3" key="1">
    <citation type="submission" date="2023-11" db="EMBL/GenBank/DDBJ databases">
        <authorList>
            <person name="Xu M."/>
            <person name="Jiang T."/>
        </authorList>
    </citation>
    <scope>NUCLEOTIDE SEQUENCE [LARGE SCALE GENOMIC DNA]</scope>
    <source>
        <strain evidence="2 3">SD</strain>
    </source>
</reference>
<name>A0ABU4VLE5_9ACTN</name>
<dbReference type="RefSeq" id="WP_319954759.1">
    <property type="nucleotide sequence ID" value="NZ_JAXAVX010000007.1"/>
</dbReference>
<gene>
    <name evidence="2" type="ORF">SK069_13440</name>
</gene>
<organism evidence="2 3">
    <name type="scientific">Patulibacter brassicae</name>
    <dbReference type="NCBI Taxonomy" id="1705717"/>
    <lineage>
        <taxon>Bacteria</taxon>
        <taxon>Bacillati</taxon>
        <taxon>Actinomycetota</taxon>
        <taxon>Thermoleophilia</taxon>
        <taxon>Solirubrobacterales</taxon>
        <taxon>Patulibacteraceae</taxon>
        <taxon>Patulibacter</taxon>
    </lineage>
</organism>
<keyword evidence="1" id="KW-0472">Membrane</keyword>
<accession>A0ABU4VLE5</accession>
<evidence type="ECO:0000256" key="1">
    <source>
        <dbReference type="SAM" id="Phobius"/>
    </source>
</evidence>
<comment type="caution">
    <text evidence="2">The sequence shown here is derived from an EMBL/GenBank/DDBJ whole genome shotgun (WGS) entry which is preliminary data.</text>
</comment>
<feature type="transmembrane region" description="Helical" evidence="1">
    <location>
        <begin position="12"/>
        <end position="36"/>
    </location>
</feature>
<evidence type="ECO:0000313" key="3">
    <source>
        <dbReference type="Proteomes" id="UP001277761"/>
    </source>
</evidence>
<sequence length="56" mass="5901">MKPILAGTLAALLFAVFFVVFLAVPLIVIAVAFLVMSWQARRARNRASAGSPEGAA</sequence>
<protein>
    <recommendedName>
        <fullName evidence="4">DUF4229 domain-containing protein</fullName>
    </recommendedName>
</protein>
<evidence type="ECO:0008006" key="4">
    <source>
        <dbReference type="Google" id="ProtNLM"/>
    </source>
</evidence>
<dbReference type="EMBL" id="JAXAVX010000007">
    <property type="protein sequence ID" value="MDX8152603.1"/>
    <property type="molecule type" value="Genomic_DNA"/>
</dbReference>
<keyword evidence="1" id="KW-1133">Transmembrane helix</keyword>
<proteinExistence type="predicted"/>
<keyword evidence="1" id="KW-0812">Transmembrane</keyword>
<evidence type="ECO:0000313" key="2">
    <source>
        <dbReference type="EMBL" id="MDX8152603.1"/>
    </source>
</evidence>